<dbReference type="Gene3D" id="1.20.120.1810">
    <property type="match status" value="1"/>
</dbReference>
<evidence type="ECO:0000259" key="6">
    <source>
        <dbReference type="Pfam" id="PF04542"/>
    </source>
</evidence>
<dbReference type="GO" id="GO:0016987">
    <property type="term" value="F:sigma factor activity"/>
    <property type="evidence" value="ECO:0007669"/>
    <property type="project" value="UniProtKB-KW"/>
</dbReference>
<evidence type="ECO:0000259" key="7">
    <source>
        <dbReference type="Pfam" id="PF04545"/>
    </source>
</evidence>
<dbReference type="InterPro" id="IPR007624">
    <property type="entry name" value="RNA_pol_sigma70_r3"/>
</dbReference>
<dbReference type="InterPro" id="IPR007630">
    <property type="entry name" value="RNA_pol_sigma70_r4"/>
</dbReference>
<evidence type="ECO:0000313" key="8">
    <source>
        <dbReference type="EMBL" id="OBK14409.1"/>
    </source>
</evidence>
<keyword evidence="2" id="KW-0731">Sigma factor</keyword>
<proteinExistence type="predicted"/>
<keyword evidence="1" id="KW-0805">Transcription regulation</keyword>
<feature type="domain" description="RNA polymerase sigma-70 region 4" evidence="7">
    <location>
        <begin position="202"/>
        <end position="249"/>
    </location>
</feature>
<dbReference type="InterPro" id="IPR000943">
    <property type="entry name" value="RNA_pol_sigma70"/>
</dbReference>
<dbReference type="Pfam" id="PF04542">
    <property type="entry name" value="Sigma70_r2"/>
    <property type="match status" value="1"/>
</dbReference>
<dbReference type="Pfam" id="PF04539">
    <property type="entry name" value="Sigma70_r3"/>
    <property type="match status" value="1"/>
</dbReference>
<evidence type="ECO:0000313" key="9">
    <source>
        <dbReference type="Proteomes" id="UP000093629"/>
    </source>
</evidence>
<dbReference type="Proteomes" id="UP000093629">
    <property type="component" value="Unassembled WGS sequence"/>
</dbReference>
<dbReference type="InterPro" id="IPR013324">
    <property type="entry name" value="RNA_pol_sigma_r3/r4-like"/>
</dbReference>
<dbReference type="PRINTS" id="PR00046">
    <property type="entry name" value="SIGMA70FCT"/>
</dbReference>
<gene>
    <name evidence="8" type="ORF">A5636_08030</name>
</gene>
<dbReference type="AlphaFoldDB" id="A0A1A3N026"/>
<dbReference type="NCBIfam" id="NF005514">
    <property type="entry name" value="PRK07122.1"/>
    <property type="match status" value="1"/>
</dbReference>
<evidence type="ECO:0000256" key="4">
    <source>
        <dbReference type="ARBA" id="ARBA00023163"/>
    </source>
</evidence>
<dbReference type="GO" id="GO:0006352">
    <property type="term" value="P:DNA-templated transcription initiation"/>
    <property type="evidence" value="ECO:0007669"/>
    <property type="project" value="InterPro"/>
</dbReference>
<accession>A0A1A3N026</accession>
<evidence type="ECO:0000256" key="1">
    <source>
        <dbReference type="ARBA" id="ARBA00023015"/>
    </source>
</evidence>
<evidence type="ECO:0000256" key="2">
    <source>
        <dbReference type="ARBA" id="ARBA00023082"/>
    </source>
</evidence>
<name>A0A1A3N026_MYCAS</name>
<reference evidence="9" key="1">
    <citation type="submission" date="2016-06" db="EMBL/GenBank/DDBJ databases">
        <authorList>
            <person name="Sutton G."/>
            <person name="Brinkac L."/>
            <person name="Sanka R."/>
            <person name="Adams M."/>
            <person name="Lau E."/>
            <person name="Garcia-Basteiro A."/>
            <person name="Lopez-Varela E."/>
            <person name="Palencia S."/>
        </authorList>
    </citation>
    <scope>NUCLEOTIDE SEQUENCE [LARGE SCALE GENOMIC DNA]</scope>
    <source>
        <strain evidence="9">1245139.5</strain>
    </source>
</reference>
<dbReference type="SUPFAM" id="SSF88946">
    <property type="entry name" value="Sigma2 domain of RNA polymerase sigma factors"/>
    <property type="match status" value="1"/>
</dbReference>
<evidence type="ECO:0000256" key="3">
    <source>
        <dbReference type="ARBA" id="ARBA00023125"/>
    </source>
</evidence>
<dbReference type="NCBIfam" id="TIGR02980">
    <property type="entry name" value="SigBFG"/>
    <property type="match status" value="1"/>
</dbReference>
<dbReference type="InterPro" id="IPR014322">
    <property type="entry name" value="RNA_pol_sigma-B/F/G"/>
</dbReference>
<dbReference type="InterPro" id="IPR007627">
    <property type="entry name" value="RNA_pol_sigma70_r2"/>
</dbReference>
<dbReference type="Gene3D" id="1.20.140.160">
    <property type="match status" value="1"/>
</dbReference>
<dbReference type="GO" id="GO:0003677">
    <property type="term" value="F:DNA binding"/>
    <property type="evidence" value="ECO:0007669"/>
    <property type="project" value="UniProtKB-KW"/>
</dbReference>
<feature type="domain" description="RNA polymerase sigma-70 region 2" evidence="6">
    <location>
        <begin position="35"/>
        <end position="104"/>
    </location>
</feature>
<sequence>MVGSTGEYADVGPLFRALQELDPTSLAYRRQRDLIVERCLPLADHIARRYRDRGECFEDLVQVARVGLVNAVDRFKVETGSEFLSFAVPTITGEVRRHFRDHGWAVKVPRRIKDLQSQLTAATQDLTRELRRAPNASEIAEHLGIDRALVVDAMIASSNYSVLSIDAPRGEDDEHRSLADTVGGVDSRLEKVLSVHTARPLIAALPERERTVIKLRFFDELTQSEIADRIGCSQMHVSRLLAKALQTLRRGAERPGLAAAG</sequence>
<dbReference type="CDD" id="cd06171">
    <property type="entry name" value="Sigma70_r4"/>
    <property type="match status" value="1"/>
</dbReference>
<dbReference type="OrthoDB" id="9804285at2"/>
<keyword evidence="9" id="KW-1185">Reference proteome</keyword>
<protein>
    <submittedName>
        <fullName evidence="8">RNA polymerase subunit sigma</fullName>
    </submittedName>
</protein>
<organism evidence="8 9">
    <name type="scientific">Mycobacterium asiaticum</name>
    <dbReference type="NCBI Taxonomy" id="1790"/>
    <lineage>
        <taxon>Bacteria</taxon>
        <taxon>Bacillati</taxon>
        <taxon>Actinomycetota</taxon>
        <taxon>Actinomycetes</taxon>
        <taxon>Mycobacteriales</taxon>
        <taxon>Mycobacteriaceae</taxon>
        <taxon>Mycobacterium</taxon>
    </lineage>
</organism>
<evidence type="ECO:0000259" key="5">
    <source>
        <dbReference type="Pfam" id="PF04539"/>
    </source>
</evidence>
<dbReference type="PANTHER" id="PTHR30385">
    <property type="entry name" value="SIGMA FACTOR F FLAGELLAR"/>
    <property type="match status" value="1"/>
</dbReference>
<dbReference type="Pfam" id="PF04545">
    <property type="entry name" value="Sigma70_r4"/>
    <property type="match status" value="1"/>
</dbReference>
<feature type="domain" description="RNA polymerase sigma-70 region 3" evidence="5">
    <location>
        <begin position="118"/>
        <end position="181"/>
    </location>
</feature>
<dbReference type="NCBIfam" id="TIGR02937">
    <property type="entry name" value="sigma70-ECF"/>
    <property type="match status" value="1"/>
</dbReference>
<dbReference type="EMBL" id="LZLQ01000098">
    <property type="protein sequence ID" value="OBK14409.1"/>
    <property type="molecule type" value="Genomic_DNA"/>
</dbReference>
<keyword evidence="4" id="KW-0804">Transcription</keyword>
<dbReference type="SUPFAM" id="SSF88659">
    <property type="entry name" value="Sigma3 and sigma4 domains of RNA polymerase sigma factors"/>
    <property type="match status" value="2"/>
</dbReference>
<comment type="caution">
    <text evidence="8">The sequence shown here is derived from an EMBL/GenBank/DDBJ whole genome shotgun (WGS) entry which is preliminary data.</text>
</comment>
<keyword evidence="3" id="KW-0238">DNA-binding</keyword>
<dbReference type="InterPro" id="IPR014284">
    <property type="entry name" value="RNA_pol_sigma-70_dom"/>
</dbReference>
<dbReference type="InterPro" id="IPR013325">
    <property type="entry name" value="RNA_pol_sigma_r2"/>
</dbReference>
<dbReference type="PANTHER" id="PTHR30385:SF4">
    <property type="entry name" value="RNA POLYMERASE SIGMA-E FACTOR"/>
    <property type="match status" value="1"/>
</dbReference>